<dbReference type="AlphaFoldDB" id="A0A835D4P3"/>
<dbReference type="PANTHER" id="PTHR31669:SF251">
    <property type="entry name" value="PROTEIN FAR1-RELATED SEQUENCE"/>
    <property type="match status" value="1"/>
</dbReference>
<keyword evidence="3 5" id="KW-0863">Zinc-finger</keyword>
<organism evidence="10 11">
    <name type="scientific">Tetracentron sinense</name>
    <name type="common">Spur-leaf</name>
    <dbReference type="NCBI Taxonomy" id="13715"/>
    <lineage>
        <taxon>Eukaryota</taxon>
        <taxon>Viridiplantae</taxon>
        <taxon>Streptophyta</taxon>
        <taxon>Embryophyta</taxon>
        <taxon>Tracheophyta</taxon>
        <taxon>Spermatophyta</taxon>
        <taxon>Magnoliopsida</taxon>
        <taxon>Trochodendrales</taxon>
        <taxon>Trochodendraceae</taxon>
        <taxon>Tetracentron</taxon>
    </lineage>
</organism>
<keyword evidence="8" id="KW-0472">Membrane</keyword>
<dbReference type="InterPro" id="IPR004330">
    <property type="entry name" value="FAR1_DNA_bnd_dom"/>
</dbReference>
<dbReference type="PROSITE" id="PS50966">
    <property type="entry name" value="ZF_SWIM"/>
    <property type="match status" value="1"/>
</dbReference>
<comment type="caution">
    <text evidence="10">The sequence shown here is derived from an EMBL/GenBank/DDBJ whole genome shotgun (WGS) entry which is preliminary data.</text>
</comment>
<reference evidence="10 11" key="1">
    <citation type="submission" date="2020-04" db="EMBL/GenBank/DDBJ databases">
        <title>Plant Genome Project.</title>
        <authorList>
            <person name="Zhang R.-G."/>
        </authorList>
    </citation>
    <scope>NUCLEOTIDE SEQUENCE [LARGE SCALE GENOMIC DNA]</scope>
    <source>
        <strain evidence="10">YNK0</strain>
        <tissue evidence="10">Leaf</tissue>
    </source>
</reference>
<feature type="domain" description="SWIM-type" evidence="9">
    <location>
        <begin position="323"/>
        <end position="359"/>
    </location>
</feature>
<evidence type="ECO:0000256" key="6">
    <source>
        <dbReference type="RuleBase" id="RU367018"/>
    </source>
</evidence>
<name>A0A835D4P3_TETSI</name>
<accession>A0A835D4P3</accession>
<evidence type="ECO:0000256" key="7">
    <source>
        <dbReference type="SAM" id="MobiDB-lite"/>
    </source>
</evidence>
<feature type="transmembrane region" description="Helical" evidence="8">
    <location>
        <begin position="9"/>
        <end position="31"/>
    </location>
</feature>
<feature type="compositionally biased region" description="Basic and acidic residues" evidence="7">
    <location>
        <begin position="444"/>
        <end position="464"/>
    </location>
</feature>
<comment type="function">
    <text evidence="6">Putative transcription activator involved in regulating light control of development.</text>
</comment>
<dbReference type="PANTHER" id="PTHR31669">
    <property type="entry name" value="PROTEIN FAR1-RELATED SEQUENCE 10-RELATED"/>
    <property type="match status" value="1"/>
</dbReference>
<evidence type="ECO:0000256" key="5">
    <source>
        <dbReference type="PROSITE-ProRule" id="PRU00325"/>
    </source>
</evidence>
<feature type="region of interest" description="Disordered" evidence="7">
    <location>
        <begin position="440"/>
        <end position="464"/>
    </location>
</feature>
<dbReference type="GO" id="GO:0006355">
    <property type="term" value="P:regulation of DNA-templated transcription"/>
    <property type="evidence" value="ECO:0007669"/>
    <property type="project" value="UniProtKB-UniRule"/>
</dbReference>
<dbReference type="GO" id="GO:0008270">
    <property type="term" value="F:zinc ion binding"/>
    <property type="evidence" value="ECO:0007669"/>
    <property type="project" value="UniProtKB-UniRule"/>
</dbReference>
<dbReference type="InterPro" id="IPR006564">
    <property type="entry name" value="Znf_PMZ"/>
</dbReference>
<dbReference type="EMBL" id="JABCRI010000018">
    <property type="protein sequence ID" value="KAF8389971.1"/>
    <property type="molecule type" value="Genomic_DNA"/>
</dbReference>
<gene>
    <name evidence="10" type="ORF">HHK36_024491</name>
</gene>
<evidence type="ECO:0000256" key="3">
    <source>
        <dbReference type="ARBA" id="ARBA00022771"/>
    </source>
</evidence>
<keyword evidence="2 6" id="KW-0479">Metal-binding</keyword>
<evidence type="ECO:0000256" key="2">
    <source>
        <dbReference type="ARBA" id="ARBA00022723"/>
    </source>
</evidence>
<keyword evidence="8" id="KW-0812">Transmembrane</keyword>
<dbReference type="InterPro" id="IPR007527">
    <property type="entry name" value="Znf_SWIM"/>
</dbReference>
<dbReference type="Proteomes" id="UP000655225">
    <property type="component" value="Unassembled WGS sequence"/>
</dbReference>
<keyword evidence="4 6" id="KW-0862">Zinc</keyword>
<evidence type="ECO:0000256" key="1">
    <source>
        <dbReference type="ARBA" id="ARBA00005889"/>
    </source>
</evidence>
<dbReference type="SMART" id="SM00575">
    <property type="entry name" value="ZnF_PMZ"/>
    <property type="match status" value="1"/>
</dbReference>
<dbReference type="Pfam" id="PF03101">
    <property type="entry name" value="FAR1"/>
    <property type="match status" value="1"/>
</dbReference>
<protein>
    <recommendedName>
        <fullName evidence="6">Protein FAR1-RELATED SEQUENCE</fullName>
    </recommendedName>
</protein>
<evidence type="ECO:0000256" key="4">
    <source>
        <dbReference type="ARBA" id="ARBA00022833"/>
    </source>
</evidence>
<evidence type="ECO:0000256" key="8">
    <source>
        <dbReference type="SAM" id="Phobius"/>
    </source>
</evidence>
<keyword evidence="6" id="KW-0539">Nucleus</keyword>
<dbReference type="OMA" id="YEDVNIM"/>
<comment type="subcellular location">
    <subcellularLocation>
        <location evidence="6">Nucleus</location>
    </subcellularLocation>
</comment>
<keyword evidence="11" id="KW-1185">Reference proteome</keyword>
<evidence type="ECO:0000313" key="11">
    <source>
        <dbReference type="Proteomes" id="UP000655225"/>
    </source>
</evidence>
<dbReference type="InterPro" id="IPR031052">
    <property type="entry name" value="FHY3/FAR1"/>
</dbReference>
<keyword evidence="8" id="KW-1133">Transmembrane helix</keyword>
<evidence type="ECO:0000313" key="10">
    <source>
        <dbReference type="EMBL" id="KAF8389971.1"/>
    </source>
</evidence>
<comment type="similarity">
    <text evidence="1 6">Belongs to the FHY3/FAR1 family.</text>
</comment>
<proteinExistence type="inferred from homology"/>
<sequence length="464" mass="53758">MCEALRRFLFVHMLVPVASFLISFAFGFRFLTVSHHGFLTIRQQQCRPRRSPANVEMTRAIVEISLASLPVDEWEYLPSTHYDIDDDDVVDLYDEPSLGHFVNGIKYEDVMELEFASEAEGYEFYNSYARSLGFSTRKDNVIPFRGHVITSRRFVCSRRGHRLKKYMELDGRMRRWNVKEFKPEHNHQFAHPAEVNHLRSHRRMDEVQKAEIEALVGSGIRTRQVFDRHTPLFKFIELFDKAIGRMREAEAREDCITNQTAPVLLSNMASLECHTSQIYTANMFKVVQQELLNEGKNVIVAVEEFEGNPRYIVSVYDNPQLRYLVDCNTTYQNFKCTCSLFETVGILCSHITTIMKVEQLTKLPNFIIMTRWTKMAKGGTPSGGGDMYRAPDSPKTIRHRNLLNACNRLSLVAAESEESYNDTMCIISQQMKRVCMNEDVSEQEENRESPIDKNFDAIRDPVRV</sequence>
<evidence type="ECO:0000259" key="9">
    <source>
        <dbReference type="PROSITE" id="PS50966"/>
    </source>
</evidence>
<dbReference type="GO" id="GO:0005634">
    <property type="term" value="C:nucleus"/>
    <property type="evidence" value="ECO:0007669"/>
    <property type="project" value="UniProtKB-SubCell"/>
</dbReference>
<dbReference type="OrthoDB" id="1726951at2759"/>